<dbReference type="InterPro" id="IPR052632">
    <property type="entry name" value="MICOS_subunit_Mic19"/>
</dbReference>
<reference evidence="5" key="1">
    <citation type="submission" date="2016-06" db="UniProtKB">
        <authorList>
            <consortium name="WormBaseParasite"/>
        </authorList>
    </citation>
    <scope>IDENTIFICATION</scope>
</reference>
<sequence length="236" mass="26634">MSTEMTSDNGDTKYGDSQQADIPCTSIAGKIWGAVLSVAFPPLSFDVFGQMGGNESTHRITIERLDEESYNIVKVSDDVIRRVQGGSSLNEDEGPVKNGAATAESNSMKSNVMEEVVPLVHPDKSRTETKMADTLEADTARFKSELYYKQKWDRLVEERQRERQQMQKLLKEKTEAIRRSFEEHSAEIGCVDAQENLLQCYRQNKGRSLRCRDVGNDFIQCVAKEKAHFSAVREPC</sequence>
<feature type="coiled-coil region" evidence="1">
    <location>
        <begin position="152"/>
        <end position="179"/>
    </location>
</feature>
<evidence type="ECO:0000313" key="4">
    <source>
        <dbReference type="Proteomes" id="UP000270296"/>
    </source>
</evidence>
<dbReference type="GO" id="GO:0061617">
    <property type="term" value="C:MICOS complex"/>
    <property type="evidence" value="ECO:0007669"/>
    <property type="project" value="TreeGrafter"/>
</dbReference>
<dbReference type="WBParaSite" id="SBAD_0000223501-mRNA-1">
    <property type="protein sequence ID" value="SBAD_0000223501-mRNA-1"/>
    <property type="gene ID" value="SBAD_0000223501"/>
</dbReference>
<dbReference type="Proteomes" id="UP000270296">
    <property type="component" value="Unassembled WGS sequence"/>
</dbReference>
<evidence type="ECO:0000313" key="3">
    <source>
        <dbReference type="EMBL" id="VDO96647.1"/>
    </source>
</evidence>
<dbReference type="PANTHER" id="PTHR21588">
    <property type="entry name" value="COILED-COIL-HELIX-COILED-COIL-HELIX DOMAIN CONTAINING 6"/>
    <property type="match status" value="1"/>
</dbReference>
<dbReference type="AlphaFoldDB" id="A0A183IET8"/>
<evidence type="ECO:0000313" key="5">
    <source>
        <dbReference type="WBParaSite" id="SBAD_0000223501-mRNA-1"/>
    </source>
</evidence>
<dbReference type="GO" id="GO:0007007">
    <property type="term" value="P:inner mitochondrial membrane organization"/>
    <property type="evidence" value="ECO:0007669"/>
    <property type="project" value="TreeGrafter"/>
</dbReference>
<accession>A0A183IET8</accession>
<evidence type="ECO:0000256" key="1">
    <source>
        <dbReference type="SAM" id="Coils"/>
    </source>
</evidence>
<feature type="region of interest" description="Disordered" evidence="2">
    <location>
        <begin position="85"/>
        <end position="108"/>
    </location>
</feature>
<evidence type="ECO:0000256" key="2">
    <source>
        <dbReference type="SAM" id="MobiDB-lite"/>
    </source>
</evidence>
<dbReference type="EMBL" id="UZAM01007097">
    <property type="protein sequence ID" value="VDO96647.1"/>
    <property type="molecule type" value="Genomic_DNA"/>
</dbReference>
<feature type="region of interest" description="Disordered" evidence="2">
    <location>
        <begin position="1"/>
        <end position="20"/>
    </location>
</feature>
<dbReference type="PANTHER" id="PTHR21588:SF18">
    <property type="entry name" value="MICOS COMPLEX SUBUNIT MIC19"/>
    <property type="match status" value="1"/>
</dbReference>
<proteinExistence type="predicted"/>
<protein>
    <submittedName>
        <fullName evidence="5">CHCH domain-containing protein</fullName>
    </submittedName>
</protein>
<reference evidence="3 4" key="2">
    <citation type="submission" date="2018-11" db="EMBL/GenBank/DDBJ databases">
        <authorList>
            <consortium name="Pathogen Informatics"/>
        </authorList>
    </citation>
    <scope>NUCLEOTIDE SEQUENCE [LARGE SCALE GENOMIC DNA]</scope>
</reference>
<keyword evidence="4" id="KW-1185">Reference proteome</keyword>
<name>A0A183IET8_9BILA</name>
<keyword evidence="1" id="KW-0175">Coiled coil</keyword>
<dbReference type="OrthoDB" id="9944291at2759"/>
<gene>
    <name evidence="3" type="ORF">SBAD_LOCUS2132</name>
</gene>
<organism evidence="5">
    <name type="scientific">Soboliphyme baturini</name>
    <dbReference type="NCBI Taxonomy" id="241478"/>
    <lineage>
        <taxon>Eukaryota</taxon>
        <taxon>Metazoa</taxon>
        <taxon>Ecdysozoa</taxon>
        <taxon>Nematoda</taxon>
        <taxon>Enoplea</taxon>
        <taxon>Dorylaimia</taxon>
        <taxon>Dioctophymatida</taxon>
        <taxon>Dioctophymatoidea</taxon>
        <taxon>Soboliphymatidae</taxon>
        <taxon>Soboliphyme</taxon>
    </lineage>
</organism>